<evidence type="ECO:0000256" key="1">
    <source>
        <dbReference type="SAM" id="SignalP"/>
    </source>
</evidence>
<dbReference type="VEuPathDB" id="VectorBase:ACUA020596"/>
<reference evidence="3" key="1">
    <citation type="submission" date="2013-09" db="EMBL/GenBank/DDBJ databases">
        <title>The Genome Sequence of Anopheles culicifacies species A.</title>
        <authorList>
            <consortium name="The Broad Institute Genomics Platform"/>
            <person name="Neafsey D.E."/>
            <person name="Besansky N."/>
            <person name="Howell P."/>
            <person name="Walton C."/>
            <person name="Young S.K."/>
            <person name="Zeng Q."/>
            <person name="Gargeya S."/>
            <person name="Fitzgerald M."/>
            <person name="Haas B."/>
            <person name="Abouelleil A."/>
            <person name="Allen A.W."/>
            <person name="Alvarado L."/>
            <person name="Arachchi H.M."/>
            <person name="Berlin A.M."/>
            <person name="Chapman S.B."/>
            <person name="Gainer-Dewar J."/>
            <person name="Goldberg J."/>
            <person name="Griggs A."/>
            <person name="Gujja S."/>
            <person name="Hansen M."/>
            <person name="Howarth C."/>
            <person name="Imamovic A."/>
            <person name="Ireland A."/>
            <person name="Larimer J."/>
            <person name="McCowan C."/>
            <person name="Murphy C."/>
            <person name="Pearson M."/>
            <person name="Poon T.W."/>
            <person name="Priest M."/>
            <person name="Roberts A."/>
            <person name="Saif S."/>
            <person name="Shea T."/>
            <person name="Sisk P."/>
            <person name="Sykes S."/>
            <person name="Wortman J."/>
            <person name="Nusbaum C."/>
            <person name="Birren B."/>
        </authorList>
    </citation>
    <scope>NUCLEOTIDE SEQUENCE [LARGE SCALE GENOMIC DNA]</scope>
    <source>
        <strain evidence="3">A-37</strain>
    </source>
</reference>
<organism evidence="2 3">
    <name type="scientific">Anopheles culicifacies</name>
    <dbReference type="NCBI Taxonomy" id="139723"/>
    <lineage>
        <taxon>Eukaryota</taxon>
        <taxon>Metazoa</taxon>
        <taxon>Ecdysozoa</taxon>
        <taxon>Arthropoda</taxon>
        <taxon>Hexapoda</taxon>
        <taxon>Insecta</taxon>
        <taxon>Pterygota</taxon>
        <taxon>Neoptera</taxon>
        <taxon>Endopterygota</taxon>
        <taxon>Diptera</taxon>
        <taxon>Nematocera</taxon>
        <taxon>Culicoidea</taxon>
        <taxon>Culicidae</taxon>
        <taxon>Anophelinae</taxon>
        <taxon>Anopheles</taxon>
        <taxon>culicifacies species complex</taxon>
    </lineage>
</organism>
<feature type="signal peptide" evidence="1">
    <location>
        <begin position="1"/>
        <end position="20"/>
    </location>
</feature>
<reference evidence="2" key="2">
    <citation type="submission" date="2020-05" db="UniProtKB">
        <authorList>
            <consortium name="EnsemblMetazoa"/>
        </authorList>
    </citation>
    <scope>IDENTIFICATION</scope>
    <source>
        <strain evidence="2">A-37</strain>
    </source>
</reference>
<evidence type="ECO:0000313" key="2">
    <source>
        <dbReference type="EnsemblMetazoa" id="ACUA020596-PA"/>
    </source>
</evidence>
<dbReference type="AlphaFoldDB" id="A0A182MKN1"/>
<keyword evidence="3" id="KW-1185">Reference proteome</keyword>
<dbReference type="EMBL" id="AXCM01007240">
    <property type="status" value="NOT_ANNOTATED_CDS"/>
    <property type="molecule type" value="Genomic_DNA"/>
</dbReference>
<protein>
    <submittedName>
        <fullName evidence="2">Uncharacterized protein</fullName>
    </submittedName>
</protein>
<name>A0A182MKN1_9DIPT</name>
<keyword evidence="1" id="KW-0732">Signal</keyword>
<feature type="chain" id="PRO_5008128562" evidence="1">
    <location>
        <begin position="21"/>
        <end position="136"/>
    </location>
</feature>
<accession>A0A182MKN1</accession>
<dbReference type="EnsemblMetazoa" id="ACUA020596-RA">
    <property type="protein sequence ID" value="ACUA020596-PA"/>
    <property type="gene ID" value="ACUA020596"/>
</dbReference>
<proteinExistence type="predicted"/>
<sequence>MVLLFLLLLLLLLLLLATTAERGGKPFDDSPRSDRFDWMQSANSSASANLPGPVLEVLLPPVDTPVVSSICGLTSRVSAQLQQTLPNVSEYLERNAGAKRRLEPTAPMMDLVLKLTRVQAHTHARTHTSKSRVNTV</sequence>
<evidence type="ECO:0000313" key="3">
    <source>
        <dbReference type="Proteomes" id="UP000075883"/>
    </source>
</evidence>
<dbReference type="Proteomes" id="UP000075883">
    <property type="component" value="Unassembled WGS sequence"/>
</dbReference>